<evidence type="ECO:0000256" key="2">
    <source>
        <dbReference type="SAM" id="SignalP"/>
    </source>
</evidence>
<dbReference type="Proteomes" id="UP000270094">
    <property type="component" value="Unassembled WGS sequence"/>
</dbReference>
<gene>
    <name evidence="3" type="ORF">SVUK_LOCUS6252</name>
</gene>
<dbReference type="OrthoDB" id="190265at2759"/>
<reference evidence="3 4" key="1">
    <citation type="submission" date="2018-11" db="EMBL/GenBank/DDBJ databases">
        <authorList>
            <consortium name="Pathogen Informatics"/>
        </authorList>
    </citation>
    <scope>NUCLEOTIDE SEQUENCE [LARGE SCALE GENOMIC DNA]</scope>
</reference>
<feature type="region of interest" description="Disordered" evidence="1">
    <location>
        <begin position="67"/>
        <end position="108"/>
    </location>
</feature>
<feature type="signal peptide" evidence="2">
    <location>
        <begin position="1"/>
        <end position="17"/>
    </location>
</feature>
<evidence type="ECO:0000256" key="1">
    <source>
        <dbReference type="SAM" id="MobiDB-lite"/>
    </source>
</evidence>
<organism evidence="3 4">
    <name type="scientific">Strongylus vulgaris</name>
    <name type="common">Blood worm</name>
    <dbReference type="NCBI Taxonomy" id="40348"/>
    <lineage>
        <taxon>Eukaryota</taxon>
        <taxon>Metazoa</taxon>
        <taxon>Ecdysozoa</taxon>
        <taxon>Nematoda</taxon>
        <taxon>Chromadorea</taxon>
        <taxon>Rhabditida</taxon>
        <taxon>Rhabditina</taxon>
        <taxon>Rhabditomorpha</taxon>
        <taxon>Strongyloidea</taxon>
        <taxon>Strongylidae</taxon>
        <taxon>Strongylus</taxon>
    </lineage>
</organism>
<name>A0A3P7IZX1_STRVU</name>
<sequence>MIRLGLVIICLAFCAQAAWLNLPSIALRTSRHLLSFDNLPEPIEVEKKFQDDDEGLLEEIEKMRRKYVDTEPTKDKEDVDFFSNLEEDQDSHEDSSEKKSPIYPPNNNKWQYNMLDEPRESVHEVVVRNNEEEEGVEVSNVCVRKELQVLILVMYNRTKLPYLP</sequence>
<protein>
    <submittedName>
        <fullName evidence="3">Uncharacterized protein</fullName>
    </submittedName>
</protein>
<dbReference type="AlphaFoldDB" id="A0A3P7IZX1"/>
<keyword evidence="4" id="KW-1185">Reference proteome</keyword>
<evidence type="ECO:0000313" key="4">
    <source>
        <dbReference type="Proteomes" id="UP000270094"/>
    </source>
</evidence>
<keyword evidence="2" id="KW-0732">Signal</keyword>
<evidence type="ECO:0000313" key="3">
    <source>
        <dbReference type="EMBL" id="VDM71254.1"/>
    </source>
</evidence>
<feature type="compositionally biased region" description="Basic and acidic residues" evidence="1">
    <location>
        <begin position="67"/>
        <end position="79"/>
    </location>
</feature>
<accession>A0A3P7IZX1</accession>
<feature type="chain" id="PRO_5018128974" evidence="2">
    <location>
        <begin position="18"/>
        <end position="164"/>
    </location>
</feature>
<proteinExistence type="predicted"/>
<dbReference type="EMBL" id="UYYB01019559">
    <property type="protein sequence ID" value="VDM71254.1"/>
    <property type="molecule type" value="Genomic_DNA"/>
</dbReference>